<proteinExistence type="predicted"/>
<organism evidence="1 2">
    <name type="scientific">Deminuibacter soli</name>
    <dbReference type="NCBI Taxonomy" id="2291815"/>
    <lineage>
        <taxon>Bacteria</taxon>
        <taxon>Pseudomonadati</taxon>
        <taxon>Bacteroidota</taxon>
        <taxon>Chitinophagia</taxon>
        <taxon>Chitinophagales</taxon>
        <taxon>Chitinophagaceae</taxon>
        <taxon>Deminuibacter</taxon>
    </lineage>
</organism>
<dbReference type="Proteomes" id="UP000261284">
    <property type="component" value="Unassembled WGS sequence"/>
</dbReference>
<reference evidence="1 2" key="1">
    <citation type="submission" date="2018-08" db="EMBL/GenBank/DDBJ databases">
        <title>Chitinophagaceae sp. K23C18032701, a novel bacterium isolated from forest soil.</title>
        <authorList>
            <person name="Wang C."/>
        </authorList>
    </citation>
    <scope>NUCLEOTIDE SEQUENCE [LARGE SCALE GENOMIC DNA]</scope>
    <source>
        <strain evidence="1 2">K23C18032701</strain>
    </source>
</reference>
<dbReference type="OrthoDB" id="657710at2"/>
<dbReference type="InterPro" id="IPR011250">
    <property type="entry name" value="OMP/PagP_B-barrel"/>
</dbReference>
<name>A0A3E1NMC3_9BACT</name>
<dbReference type="RefSeq" id="WP_116847058.1">
    <property type="nucleotide sequence ID" value="NZ_QTJU01000002.1"/>
</dbReference>
<comment type="caution">
    <text evidence="1">The sequence shown here is derived from an EMBL/GenBank/DDBJ whole genome shotgun (WGS) entry which is preliminary data.</text>
</comment>
<dbReference type="EMBL" id="QTJU01000002">
    <property type="protein sequence ID" value="RFM29073.1"/>
    <property type="molecule type" value="Genomic_DNA"/>
</dbReference>
<keyword evidence="2" id="KW-1185">Reference proteome</keyword>
<evidence type="ECO:0000313" key="2">
    <source>
        <dbReference type="Proteomes" id="UP000261284"/>
    </source>
</evidence>
<dbReference type="SUPFAM" id="SSF56925">
    <property type="entry name" value="OMPA-like"/>
    <property type="match status" value="1"/>
</dbReference>
<evidence type="ECO:0000313" key="1">
    <source>
        <dbReference type="EMBL" id="RFM29073.1"/>
    </source>
</evidence>
<sequence length="304" mass="33986">MRQAKKAAGKWYGIHMLAIMLLVIQSVVLHAQTGPPKDSLYNNTPLHPREAPWYVQRFSLGAGFFFPLNNTQVEVSNAAGTRHGTIDFEDDLGFSKNTGTFAANLQWRAARRSRFDLQYFTLNRSSSAILQKEIQFKDHTYPVEAEVGAYFNSDIYRFAWGLAVLSHKNYELGFSLGAHIVKVGVGLGLESNVGSVTYSDNVSFTAPLPDVGIWGGYAFSPRWAVNGEFDYLKLKVGDIDGRLLAGNVSLMFRVVKQLSITAGYSYLHFKVDVNKDKWNGFFKWGYNGPSLAAVFTFGHKNWGE</sequence>
<evidence type="ECO:0008006" key="3">
    <source>
        <dbReference type="Google" id="ProtNLM"/>
    </source>
</evidence>
<dbReference type="AlphaFoldDB" id="A0A3E1NMC3"/>
<protein>
    <recommendedName>
        <fullName evidence="3">Outer membrane protein beta-barrel domain-containing protein</fullName>
    </recommendedName>
</protein>
<gene>
    <name evidence="1" type="ORF">DXN05_09965</name>
</gene>
<accession>A0A3E1NMC3</accession>